<dbReference type="PROSITE" id="PS51421">
    <property type="entry name" value="RAS"/>
    <property type="match status" value="1"/>
</dbReference>
<dbReference type="PANTHER" id="PTHR47977">
    <property type="entry name" value="RAS-RELATED PROTEIN RAB"/>
    <property type="match status" value="1"/>
</dbReference>
<dbReference type="SMART" id="SM00174">
    <property type="entry name" value="RHO"/>
    <property type="match status" value="1"/>
</dbReference>
<proteinExistence type="predicted"/>
<feature type="compositionally biased region" description="Basic and acidic residues" evidence="3">
    <location>
        <begin position="181"/>
        <end position="193"/>
    </location>
</feature>
<name>A0A9Q0REE3_ANAIG</name>
<dbReference type="SMART" id="SM00173">
    <property type="entry name" value="RAS"/>
    <property type="match status" value="1"/>
</dbReference>
<evidence type="ECO:0000256" key="3">
    <source>
        <dbReference type="SAM" id="MobiDB-lite"/>
    </source>
</evidence>
<dbReference type="OrthoDB" id="26525at2759"/>
<dbReference type="SMART" id="SM00176">
    <property type="entry name" value="RAN"/>
    <property type="match status" value="1"/>
</dbReference>
<reference evidence="4" key="1">
    <citation type="submission" date="2022-10" db="EMBL/GenBank/DDBJ databases">
        <title>Novel sulphate-reducing endosymbionts in the free-living metamonad Anaeramoeba.</title>
        <authorList>
            <person name="Jerlstrom-Hultqvist J."/>
            <person name="Cepicka I."/>
            <person name="Gallot-Lavallee L."/>
            <person name="Salas-Leiva D."/>
            <person name="Curtis B.A."/>
            <person name="Zahonova K."/>
            <person name="Pipaliya S."/>
            <person name="Dacks J."/>
            <person name="Roger A.J."/>
        </authorList>
    </citation>
    <scope>NUCLEOTIDE SEQUENCE</scope>
    <source>
        <strain evidence="4">BMAN</strain>
    </source>
</reference>
<dbReference type="NCBIfam" id="TIGR00231">
    <property type="entry name" value="small_GTP"/>
    <property type="match status" value="1"/>
</dbReference>
<comment type="caution">
    <text evidence="4">The sequence shown here is derived from an EMBL/GenBank/DDBJ whole genome shotgun (WGS) entry which is preliminary data.</text>
</comment>
<evidence type="ECO:0000313" key="5">
    <source>
        <dbReference type="Proteomes" id="UP001149090"/>
    </source>
</evidence>
<organism evidence="4 5">
    <name type="scientific">Anaeramoeba ignava</name>
    <name type="common">Anaerobic marine amoeba</name>
    <dbReference type="NCBI Taxonomy" id="1746090"/>
    <lineage>
        <taxon>Eukaryota</taxon>
        <taxon>Metamonada</taxon>
        <taxon>Anaeramoebidae</taxon>
        <taxon>Anaeramoeba</taxon>
    </lineage>
</organism>
<dbReference type="PRINTS" id="PR00449">
    <property type="entry name" value="RASTRNSFRMNG"/>
</dbReference>
<evidence type="ECO:0000256" key="1">
    <source>
        <dbReference type="ARBA" id="ARBA00022741"/>
    </source>
</evidence>
<sequence>MSFDHLFKVIIFGVHGVGKSCLITKFVDNTFSHETISTIGVDFRTKDIEIDNQTIRLQLWDTAGQERYRVPFTSSIYKNAQGFIIVYDLTNYNSLEEVEYFIHEIEDNCSENVEIVLAGNKSDLPNQIENPEAELLKYTKGKEYKTFRTSAKDGSNVTDLFHYIASQLKEKPMDANPLISDDEHHRNVIRLDSDETDSENDPQPKPKKKPCC</sequence>
<keyword evidence="5" id="KW-1185">Reference proteome</keyword>
<dbReference type="EMBL" id="JAPDFW010000064">
    <property type="protein sequence ID" value="KAJ5075644.1"/>
    <property type="molecule type" value="Genomic_DNA"/>
</dbReference>
<dbReference type="Pfam" id="PF00071">
    <property type="entry name" value="Ras"/>
    <property type="match status" value="1"/>
</dbReference>
<dbReference type="PROSITE" id="PS51419">
    <property type="entry name" value="RAB"/>
    <property type="match status" value="1"/>
</dbReference>
<dbReference type="OMA" id="IWDTPGE"/>
<dbReference type="InterPro" id="IPR050227">
    <property type="entry name" value="Rab"/>
</dbReference>
<dbReference type="SMART" id="SM00177">
    <property type="entry name" value="ARF"/>
    <property type="match status" value="1"/>
</dbReference>
<dbReference type="PROSITE" id="PS51420">
    <property type="entry name" value="RHO"/>
    <property type="match status" value="1"/>
</dbReference>
<feature type="region of interest" description="Disordered" evidence="3">
    <location>
        <begin position="174"/>
        <end position="212"/>
    </location>
</feature>
<dbReference type="GO" id="GO:0005525">
    <property type="term" value="F:GTP binding"/>
    <property type="evidence" value="ECO:0007669"/>
    <property type="project" value="UniProtKB-KW"/>
</dbReference>
<evidence type="ECO:0000313" key="4">
    <source>
        <dbReference type="EMBL" id="KAJ5075644.1"/>
    </source>
</evidence>
<dbReference type="Gene3D" id="3.40.50.300">
    <property type="entry name" value="P-loop containing nucleotide triphosphate hydrolases"/>
    <property type="match status" value="1"/>
</dbReference>
<dbReference type="AlphaFoldDB" id="A0A9Q0REE3"/>
<dbReference type="GO" id="GO:0003924">
    <property type="term" value="F:GTPase activity"/>
    <property type="evidence" value="ECO:0007669"/>
    <property type="project" value="InterPro"/>
</dbReference>
<dbReference type="InterPro" id="IPR001806">
    <property type="entry name" value="Small_GTPase"/>
</dbReference>
<keyword evidence="2" id="KW-0342">GTP-binding</keyword>
<dbReference type="InterPro" id="IPR027417">
    <property type="entry name" value="P-loop_NTPase"/>
</dbReference>
<dbReference type="SMART" id="SM00175">
    <property type="entry name" value="RAB"/>
    <property type="match status" value="1"/>
</dbReference>
<evidence type="ECO:0000256" key="2">
    <source>
        <dbReference type="ARBA" id="ARBA00023134"/>
    </source>
</evidence>
<dbReference type="Proteomes" id="UP001149090">
    <property type="component" value="Unassembled WGS sequence"/>
</dbReference>
<dbReference type="InterPro" id="IPR005225">
    <property type="entry name" value="Small_GTP-bd"/>
</dbReference>
<dbReference type="CDD" id="cd00154">
    <property type="entry name" value="Rab"/>
    <property type="match status" value="1"/>
</dbReference>
<dbReference type="FunFam" id="3.40.50.300:FF:001329">
    <property type="entry name" value="Small GTP-binding protein, putative"/>
    <property type="match status" value="1"/>
</dbReference>
<dbReference type="SUPFAM" id="SSF52540">
    <property type="entry name" value="P-loop containing nucleoside triphosphate hydrolases"/>
    <property type="match status" value="1"/>
</dbReference>
<keyword evidence="1" id="KW-0547">Nucleotide-binding</keyword>
<gene>
    <name evidence="4" type="ORF">M0811_07214</name>
</gene>
<protein>
    <submittedName>
        <fullName evidence="4">Ras-related protein rab-37</fullName>
    </submittedName>
</protein>
<accession>A0A9Q0REE3</accession>